<evidence type="ECO:0000256" key="3">
    <source>
        <dbReference type="ARBA" id="ARBA00022603"/>
    </source>
</evidence>
<dbReference type="InterPro" id="IPR006365">
    <property type="entry name" value="Cbl_synth_CobL"/>
</dbReference>
<dbReference type="InterPro" id="IPR014008">
    <property type="entry name" value="Cbl_synth_MTase_CbiT"/>
</dbReference>
<dbReference type="PIRSF" id="PIRSF036428">
    <property type="entry name" value="CobL"/>
    <property type="match status" value="1"/>
</dbReference>
<evidence type="ECO:0000259" key="6">
    <source>
        <dbReference type="Pfam" id="PF00590"/>
    </source>
</evidence>
<dbReference type="Pfam" id="PF00590">
    <property type="entry name" value="TP_methylase"/>
    <property type="match status" value="1"/>
</dbReference>
<evidence type="ECO:0000256" key="1">
    <source>
        <dbReference type="ARBA" id="ARBA00004953"/>
    </source>
</evidence>
<dbReference type="EMBL" id="WJHE01000444">
    <property type="protein sequence ID" value="MST32971.1"/>
    <property type="molecule type" value="Genomic_DNA"/>
</dbReference>
<dbReference type="Gene3D" id="3.40.50.150">
    <property type="entry name" value="Vaccinia Virus protein VP39"/>
    <property type="match status" value="1"/>
</dbReference>
<dbReference type="InterPro" id="IPR000878">
    <property type="entry name" value="4pyrrol_Mease"/>
</dbReference>
<dbReference type="InterPro" id="IPR029063">
    <property type="entry name" value="SAM-dependent_MTases_sf"/>
</dbReference>
<keyword evidence="5" id="KW-0949">S-adenosyl-L-methionine</keyword>
<evidence type="ECO:0000313" key="8">
    <source>
        <dbReference type="Proteomes" id="UP000437736"/>
    </source>
</evidence>
<accession>A0ABW9QTL6</accession>
<evidence type="ECO:0000313" key="7">
    <source>
        <dbReference type="EMBL" id="MST32971.1"/>
    </source>
</evidence>
<dbReference type="InterPro" id="IPR050714">
    <property type="entry name" value="Cobalamin_biosynth_MTase"/>
</dbReference>
<protein>
    <submittedName>
        <fullName evidence="7">Precorrin-6y C5,15-methyltransferase (Decarboxylating) subunit CbiE</fullName>
    </submittedName>
</protein>
<dbReference type="PANTHER" id="PTHR43182:SF1">
    <property type="entry name" value="COBALT-PRECORRIN-7 C(5)-METHYLTRANSFERASE"/>
    <property type="match status" value="1"/>
</dbReference>
<dbReference type="NCBIfam" id="TIGR02469">
    <property type="entry name" value="CbiT"/>
    <property type="match status" value="1"/>
</dbReference>
<dbReference type="Gene3D" id="3.40.1010.10">
    <property type="entry name" value="Cobalt-precorrin-4 Transmethylase, Domain 1"/>
    <property type="match status" value="1"/>
</dbReference>
<keyword evidence="3" id="KW-0489">Methyltransferase</keyword>
<dbReference type="Proteomes" id="UP000437736">
    <property type="component" value="Unassembled WGS sequence"/>
</dbReference>
<dbReference type="InterPro" id="IPR035996">
    <property type="entry name" value="4pyrrol_Methylase_sf"/>
</dbReference>
<evidence type="ECO:0000256" key="4">
    <source>
        <dbReference type="ARBA" id="ARBA00022679"/>
    </source>
</evidence>
<sequence length="414" mass="42064">MTGAATTAPGHGRLPIAVVGVHGGHPYGPGAVDALAGADVIVGSPRQLAQTAPLRRPEADTVTLAGPLDDVLSRIEAASRDGRAVSVLASGDPGFFGIVRVLAARMGSNVLRVHPAPSAVSLAFARLGLSWDDAAVVSAHGRPLSDAVDAVRSSSQPSVAILASPENPPQIVAEALIAAGEPAGPETTAAVASRLGEEDEVVTISHLSAVAEKDFDPMSVLVLTGRNNRSGTPTLAWGLAEAEFDHRDGMITKAEVRAVALGKLDLPPSGVLWDVGAGSGSVGIECGRLRPGLHVFAVERDPAQVARIRSNAARHRVNVTVAEGAAPDALVGLPDPDRVFVGGGGTEVLAAVLGRLRPAGVVVATYAIVDRAAVAAAMLGNLVELSVSRGVPAGGLGVRLRAENPVFVCWGPET</sequence>
<dbReference type="InterPro" id="IPR014777">
    <property type="entry name" value="4pyrrole_Mease_sub1"/>
</dbReference>
<feature type="domain" description="Tetrapyrrole methylase" evidence="6">
    <location>
        <begin position="30"/>
        <end position="209"/>
    </location>
</feature>
<reference evidence="7 8" key="1">
    <citation type="submission" date="2019-11" db="EMBL/GenBank/DDBJ databases">
        <title>Acidiferrimicrobium australis gen. nov., sp. nov., an acidophilic and obligately heterotrophic, member of the Actinobacteria that catalyses dissimilatory oxido- reduction of iron isolated from metal-rich acidic water in Chile.</title>
        <authorList>
            <person name="Gonzalez D."/>
            <person name="Huber K."/>
            <person name="Hedrich S."/>
            <person name="Rojas-Villalobos C."/>
            <person name="Quatrini R."/>
            <person name="Dinamarca M.A."/>
            <person name="Schwarz A."/>
            <person name="Canales C."/>
            <person name="Nancucheo I."/>
        </authorList>
    </citation>
    <scope>NUCLEOTIDE SEQUENCE [LARGE SCALE GENOMIC DNA]</scope>
    <source>
        <strain evidence="7 8">USS-CCA1</strain>
    </source>
</reference>
<gene>
    <name evidence="7" type="primary">cbiE</name>
    <name evidence="7" type="ORF">GHK86_09605</name>
</gene>
<evidence type="ECO:0000256" key="2">
    <source>
        <dbReference type="ARBA" id="ARBA00022573"/>
    </source>
</evidence>
<dbReference type="CDD" id="cd11644">
    <property type="entry name" value="Precorrin-6Y-MT"/>
    <property type="match status" value="1"/>
</dbReference>
<dbReference type="InterPro" id="IPR014776">
    <property type="entry name" value="4pyrrole_Mease_sub2"/>
</dbReference>
<evidence type="ECO:0000256" key="5">
    <source>
        <dbReference type="ARBA" id="ARBA00022691"/>
    </source>
</evidence>
<keyword evidence="2" id="KW-0169">Cobalamin biosynthesis</keyword>
<keyword evidence="4" id="KW-0808">Transferase</keyword>
<proteinExistence type="predicted"/>
<dbReference type="NCBIfam" id="TIGR02467">
    <property type="entry name" value="CbiE"/>
    <property type="match status" value="1"/>
</dbReference>
<dbReference type="SUPFAM" id="SSF53790">
    <property type="entry name" value="Tetrapyrrole methylase"/>
    <property type="match status" value="1"/>
</dbReference>
<dbReference type="Gene3D" id="3.30.950.10">
    <property type="entry name" value="Methyltransferase, Cobalt-precorrin-4 Transmethylase, Domain 2"/>
    <property type="match status" value="1"/>
</dbReference>
<dbReference type="PANTHER" id="PTHR43182">
    <property type="entry name" value="COBALT-PRECORRIN-6B C(15)-METHYLTRANSFERASE (DECARBOXYLATING)"/>
    <property type="match status" value="1"/>
</dbReference>
<name>A0ABW9QTL6_9ACTN</name>
<comment type="caution">
    <text evidence="7">The sequence shown here is derived from an EMBL/GenBank/DDBJ whole genome shotgun (WGS) entry which is preliminary data.</text>
</comment>
<dbReference type="SUPFAM" id="SSF53335">
    <property type="entry name" value="S-adenosyl-L-methionine-dependent methyltransferases"/>
    <property type="match status" value="1"/>
</dbReference>
<keyword evidence="8" id="KW-1185">Reference proteome</keyword>
<comment type="pathway">
    <text evidence="1">Cofactor biosynthesis; adenosylcobalamin biosynthesis.</text>
</comment>
<organism evidence="7 8">
    <name type="scientific">Acidiferrimicrobium australe</name>
    <dbReference type="NCBI Taxonomy" id="2664430"/>
    <lineage>
        <taxon>Bacteria</taxon>
        <taxon>Bacillati</taxon>
        <taxon>Actinomycetota</taxon>
        <taxon>Acidimicrobiia</taxon>
        <taxon>Acidimicrobiales</taxon>
        <taxon>Acidimicrobiaceae</taxon>
        <taxon>Acidiferrimicrobium</taxon>
    </lineage>
</organism>
<dbReference type="InterPro" id="IPR012818">
    <property type="entry name" value="CbiE"/>
</dbReference>